<dbReference type="GO" id="GO:0005829">
    <property type="term" value="C:cytosol"/>
    <property type="evidence" value="ECO:0007669"/>
    <property type="project" value="TreeGrafter"/>
</dbReference>
<feature type="active site" description="Proton donor" evidence="10 11">
    <location>
        <position position="366"/>
    </location>
</feature>
<keyword evidence="7 10" id="KW-0808">Transferase</keyword>
<dbReference type="InterPro" id="IPR006048">
    <property type="entry name" value="A-amylase/branching_C"/>
</dbReference>
<comment type="pathway">
    <text evidence="3 10">Glycan biosynthesis; glycogen biosynthesis.</text>
</comment>
<evidence type="ECO:0000256" key="7">
    <source>
        <dbReference type="ARBA" id="ARBA00022679"/>
    </source>
</evidence>
<feature type="active site" description="Nucleophile" evidence="10 11">
    <location>
        <position position="315"/>
    </location>
</feature>
<protein>
    <recommendedName>
        <fullName evidence="10">1,4-alpha-glucan branching enzyme GlgB</fullName>
        <ecNumber evidence="10">2.4.1.18</ecNumber>
    </recommendedName>
    <alternativeName>
        <fullName evidence="10">1,4-alpha-D-glucan:1,4-alpha-D-glucan 6-glucosyl-transferase</fullName>
    </alternativeName>
    <alternativeName>
        <fullName evidence="10">Alpha-(1-&gt;4)-glucan branching enzyme</fullName>
    </alternativeName>
    <alternativeName>
        <fullName evidence="10">Glycogen branching enzyme</fullName>
        <shortName evidence="10">BE</shortName>
    </alternativeName>
</protein>
<dbReference type="Pfam" id="PF02922">
    <property type="entry name" value="CBM_48"/>
    <property type="match status" value="1"/>
</dbReference>
<evidence type="ECO:0000256" key="9">
    <source>
        <dbReference type="ARBA" id="ARBA00023277"/>
    </source>
</evidence>
<dbReference type="InterPro" id="IPR044143">
    <property type="entry name" value="GlgB_N_E_set_prok"/>
</dbReference>
<dbReference type="NCBIfam" id="TIGR01515">
    <property type="entry name" value="branching_enzym"/>
    <property type="match status" value="1"/>
</dbReference>
<dbReference type="PANTHER" id="PTHR43651">
    <property type="entry name" value="1,4-ALPHA-GLUCAN-BRANCHING ENZYME"/>
    <property type="match status" value="1"/>
</dbReference>
<evidence type="ECO:0000256" key="2">
    <source>
        <dbReference type="ARBA" id="ARBA00002953"/>
    </source>
</evidence>
<dbReference type="FunFam" id="2.60.40.1180:FF:000002">
    <property type="entry name" value="1,4-alpha-glucan branching enzyme GlgB"/>
    <property type="match status" value="1"/>
</dbReference>
<dbReference type="SUPFAM" id="SSF81296">
    <property type="entry name" value="E set domains"/>
    <property type="match status" value="1"/>
</dbReference>
<feature type="domain" description="Glycosyl hydrolase family 13 catalytic" evidence="12">
    <location>
        <begin position="158"/>
        <end position="516"/>
    </location>
</feature>
<evidence type="ECO:0000313" key="14">
    <source>
        <dbReference type="Proteomes" id="UP000198668"/>
    </source>
</evidence>
<proteinExistence type="inferred from homology"/>
<dbReference type="GO" id="GO:0004553">
    <property type="term" value="F:hydrolase activity, hydrolyzing O-glycosyl compounds"/>
    <property type="evidence" value="ECO:0007669"/>
    <property type="project" value="InterPro"/>
</dbReference>
<comment type="catalytic activity">
    <reaction evidence="1 10">
        <text>Transfers a segment of a (1-&gt;4)-alpha-D-glucan chain to a primary hydroxy group in a similar glucan chain.</text>
        <dbReference type="EC" id="2.4.1.18"/>
    </reaction>
</comment>
<reference evidence="13 14" key="1">
    <citation type="submission" date="2016-10" db="EMBL/GenBank/DDBJ databases">
        <authorList>
            <person name="de Groot N.N."/>
        </authorList>
    </citation>
    <scope>NUCLEOTIDE SEQUENCE [LARGE SCALE GENOMIC DNA]</scope>
    <source>
        <strain evidence="13 14">DSM 27630</strain>
    </source>
</reference>
<keyword evidence="8 10" id="KW-0320">Glycogen biosynthesis</keyword>
<dbReference type="CDD" id="cd11322">
    <property type="entry name" value="AmyAc_Glg_BE"/>
    <property type="match status" value="1"/>
</dbReference>
<evidence type="ECO:0000256" key="8">
    <source>
        <dbReference type="ARBA" id="ARBA00023056"/>
    </source>
</evidence>
<keyword evidence="9 10" id="KW-0119">Carbohydrate metabolism</keyword>
<evidence type="ECO:0000259" key="12">
    <source>
        <dbReference type="SMART" id="SM00642"/>
    </source>
</evidence>
<keyword evidence="14" id="KW-1185">Reference proteome</keyword>
<keyword evidence="5 10" id="KW-0321">Glycogen metabolism</keyword>
<dbReference type="InterPro" id="IPR004193">
    <property type="entry name" value="Glyco_hydro_13_N"/>
</dbReference>
<dbReference type="Gene3D" id="3.20.20.80">
    <property type="entry name" value="Glycosidases"/>
    <property type="match status" value="1"/>
</dbReference>
<dbReference type="Proteomes" id="UP000198668">
    <property type="component" value="Unassembled WGS sequence"/>
</dbReference>
<dbReference type="FunFam" id="3.20.20.80:FF:000003">
    <property type="entry name" value="1,4-alpha-glucan branching enzyme GlgB"/>
    <property type="match status" value="1"/>
</dbReference>
<comment type="similarity">
    <text evidence="4 10">Belongs to the glycosyl hydrolase 13 family. GlgB subfamily.</text>
</comment>
<dbReference type="PIRSF" id="PIRSF000463">
    <property type="entry name" value="GlgB"/>
    <property type="match status" value="1"/>
</dbReference>
<comment type="function">
    <text evidence="2 10">Catalyzes the formation of the alpha-1,6-glucosidic linkages in glycogen by scission of a 1,4-alpha-linked oligosaccharide from growing alpha-1,4-glucan chains and the subsequent attachment of the oligosaccharide to the alpha-1,6 position.</text>
</comment>
<dbReference type="Pfam" id="PF02806">
    <property type="entry name" value="Alpha-amylase_C"/>
    <property type="match status" value="1"/>
</dbReference>
<dbReference type="NCBIfam" id="NF003811">
    <property type="entry name" value="PRK05402.1"/>
    <property type="match status" value="1"/>
</dbReference>
<dbReference type="SMART" id="SM00642">
    <property type="entry name" value="Aamy"/>
    <property type="match status" value="1"/>
</dbReference>
<dbReference type="RefSeq" id="WP_092092235.1">
    <property type="nucleotide sequence ID" value="NZ_FOQE01000014.1"/>
</dbReference>
<evidence type="ECO:0000256" key="11">
    <source>
        <dbReference type="PIRSR" id="PIRSR000463-1"/>
    </source>
</evidence>
<evidence type="ECO:0000256" key="6">
    <source>
        <dbReference type="ARBA" id="ARBA00022676"/>
    </source>
</evidence>
<evidence type="ECO:0000256" key="5">
    <source>
        <dbReference type="ARBA" id="ARBA00022600"/>
    </source>
</evidence>
<dbReference type="GO" id="GO:0003844">
    <property type="term" value="F:1,4-alpha-glucan branching enzyme activity"/>
    <property type="evidence" value="ECO:0007669"/>
    <property type="project" value="UniProtKB-UniRule"/>
</dbReference>
<dbReference type="PANTHER" id="PTHR43651:SF3">
    <property type="entry name" value="1,4-ALPHA-GLUCAN-BRANCHING ENZYME"/>
    <property type="match status" value="1"/>
</dbReference>
<evidence type="ECO:0000256" key="1">
    <source>
        <dbReference type="ARBA" id="ARBA00000826"/>
    </source>
</evidence>
<name>A0A1I3C6C2_9LACT</name>
<dbReference type="EMBL" id="FOQE01000014">
    <property type="protein sequence ID" value="SFH70082.1"/>
    <property type="molecule type" value="Genomic_DNA"/>
</dbReference>
<dbReference type="InterPro" id="IPR014756">
    <property type="entry name" value="Ig_E-set"/>
</dbReference>
<keyword evidence="6 10" id="KW-0328">Glycosyltransferase</keyword>
<dbReference type="SUPFAM" id="SSF51445">
    <property type="entry name" value="(Trans)glycosidases"/>
    <property type="match status" value="1"/>
</dbReference>
<evidence type="ECO:0000256" key="10">
    <source>
        <dbReference type="HAMAP-Rule" id="MF_00685"/>
    </source>
</evidence>
<dbReference type="GO" id="GO:0043169">
    <property type="term" value="F:cation binding"/>
    <property type="evidence" value="ECO:0007669"/>
    <property type="project" value="InterPro"/>
</dbReference>
<dbReference type="InterPro" id="IPR037439">
    <property type="entry name" value="Branching_enzy"/>
</dbReference>
<dbReference type="Gene3D" id="2.60.40.10">
    <property type="entry name" value="Immunoglobulins"/>
    <property type="match status" value="1"/>
</dbReference>
<dbReference type="InterPro" id="IPR006047">
    <property type="entry name" value="GH13_cat_dom"/>
</dbReference>
<dbReference type="InterPro" id="IPR013783">
    <property type="entry name" value="Ig-like_fold"/>
</dbReference>
<dbReference type="Gene3D" id="2.60.40.1180">
    <property type="entry name" value="Golgi alpha-mannosidase II"/>
    <property type="match status" value="1"/>
</dbReference>
<dbReference type="HAMAP" id="MF_00685">
    <property type="entry name" value="GlgB"/>
    <property type="match status" value="1"/>
</dbReference>
<dbReference type="InterPro" id="IPR013780">
    <property type="entry name" value="Glyco_hydro_b"/>
</dbReference>
<dbReference type="EC" id="2.4.1.18" evidence="10"/>
<comment type="subunit">
    <text evidence="10">Monomer.</text>
</comment>
<dbReference type="AlphaFoldDB" id="A0A1I3C6C2"/>
<dbReference type="OrthoDB" id="9800174at2"/>
<dbReference type="InterPro" id="IPR017853">
    <property type="entry name" value="GH"/>
</dbReference>
<evidence type="ECO:0000256" key="4">
    <source>
        <dbReference type="ARBA" id="ARBA00009000"/>
    </source>
</evidence>
<dbReference type="UniPathway" id="UPA00164"/>
<gene>
    <name evidence="10" type="primary">glgB</name>
    <name evidence="13" type="ORF">SAMN04489868_11419</name>
</gene>
<dbReference type="GO" id="GO:0005978">
    <property type="term" value="P:glycogen biosynthetic process"/>
    <property type="evidence" value="ECO:0007669"/>
    <property type="project" value="UniProtKB-UniRule"/>
</dbReference>
<accession>A0A1I3C6C2</accession>
<sequence>MSRSSNMKKTKKQLEQELYLFNTGQYFDSYLTFGCHEETSQEEEGFRFTVWAPHARSVSLVSDCTNWEEGLPMEKIDQTGVWTVFCKEAEEGQPYKYRIEQANGTVKLKIDPYAFAFEVRPKEASVIKALPERKWKDGLWMANKKRYPIYERPLNIYEVHMSSWKQHEDGSWYTFPELQAELIPYAKEMGYTHIEFLPLVEHPLDASWGYQATGYYALSSKFGTIEEFQDFVEAAHQAGIGVIMDWVPSHFNRNNYGMAYYDGTPQFEYQDSNRAQNFRWGTLNFDLGKPQVHSFLISNAFFWLNQCHLDGLRVDAVSNMLYLDYDEGEWTPNEDGSNHNREGVEFIQKMNTVIFERHPDVLMIAEESTSWGNVTGPVDKGGLGFNYKWNMGWMNDTLRFFEMDPLFRKDHFDLITFSFMYMFNENFLLPFSHDEVVHGKKSLMHKMFGDRYNQFAGLRTLEAYHMTFPGKKLNFMSNEYGQFLEWRFYSGLEWISLEDEKNKAHLEYMKTLNHLYKENRALWEVDHDHSGIEILDADNRAETILSFIRKGKKARDFLIVICNFVPVERKGFRVGVPYAGMYEELLNTEMEEFGGTWTAGQGVLKSEEIPHDHQQHSVELIIPALSTVILKPKRVYGVPKDKKK</sequence>
<dbReference type="NCBIfam" id="NF008967">
    <property type="entry name" value="PRK12313.1"/>
    <property type="match status" value="1"/>
</dbReference>
<dbReference type="Pfam" id="PF00128">
    <property type="entry name" value="Alpha-amylase"/>
    <property type="match status" value="2"/>
</dbReference>
<dbReference type="InterPro" id="IPR006407">
    <property type="entry name" value="GlgB"/>
</dbReference>
<evidence type="ECO:0000313" key="13">
    <source>
        <dbReference type="EMBL" id="SFH70082.1"/>
    </source>
</evidence>
<organism evidence="13 14">
    <name type="scientific">Pisciglobus halotolerans</name>
    <dbReference type="NCBI Taxonomy" id="745365"/>
    <lineage>
        <taxon>Bacteria</taxon>
        <taxon>Bacillati</taxon>
        <taxon>Bacillota</taxon>
        <taxon>Bacilli</taxon>
        <taxon>Lactobacillales</taxon>
        <taxon>Carnobacteriaceae</taxon>
    </lineage>
</organism>
<dbReference type="SUPFAM" id="SSF51011">
    <property type="entry name" value="Glycosyl hydrolase domain"/>
    <property type="match status" value="1"/>
</dbReference>
<evidence type="ECO:0000256" key="3">
    <source>
        <dbReference type="ARBA" id="ARBA00004964"/>
    </source>
</evidence>
<dbReference type="CDD" id="cd02855">
    <property type="entry name" value="E_set_GBE_prok_N"/>
    <property type="match status" value="1"/>
</dbReference>